<accession>A0AA38GE10</accession>
<reference evidence="1 2" key="1">
    <citation type="journal article" date="2021" name="Nat. Plants">
        <title>The Taxus genome provides insights into paclitaxel biosynthesis.</title>
        <authorList>
            <person name="Xiong X."/>
            <person name="Gou J."/>
            <person name="Liao Q."/>
            <person name="Li Y."/>
            <person name="Zhou Q."/>
            <person name="Bi G."/>
            <person name="Li C."/>
            <person name="Du R."/>
            <person name="Wang X."/>
            <person name="Sun T."/>
            <person name="Guo L."/>
            <person name="Liang H."/>
            <person name="Lu P."/>
            <person name="Wu Y."/>
            <person name="Zhang Z."/>
            <person name="Ro D.K."/>
            <person name="Shang Y."/>
            <person name="Huang S."/>
            <person name="Yan J."/>
        </authorList>
    </citation>
    <scope>NUCLEOTIDE SEQUENCE [LARGE SCALE GENOMIC DNA]</scope>
    <source>
        <strain evidence="1">Ta-2019</strain>
    </source>
</reference>
<sequence length="185" mass="19161">MVDPIHHGIPPRGFFSGDVRSAFCVQMLSSSRSTMRHTSASDNSYGCDSSGISGTGFSCSSFSFDTKIIPFGSTPKFGSFSTGVAFGSASSTGSVGGTGCLFGTKVGSEDLTPSSASGSTGNSSAPFQRFATATDTIPEIGSGLGTIEEVPIETGEEKEKVVFTADAALFQYINGGWKERGERRT</sequence>
<gene>
    <name evidence="1" type="ORF">KI387_021599</name>
</gene>
<comment type="caution">
    <text evidence="1">The sequence shown here is derived from an EMBL/GenBank/DDBJ whole genome shotgun (WGS) entry which is preliminary data.</text>
</comment>
<dbReference type="EMBL" id="JAHRHJ020000004">
    <property type="protein sequence ID" value="KAH9319830.1"/>
    <property type="molecule type" value="Genomic_DNA"/>
</dbReference>
<evidence type="ECO:0000313" key="2">
    <source>
        <dbReference type="Proteomes" id="UP000824469"/>
    </source>
</evidence>
<proteinExistence type="predicted"/>
<keyword evidence="2" id="KW-1185">Reference proteome</keyword>
<dbReference type="Gene3D" id="2.30.29.30">
    <property type="entry name" value="Pleckstrin-homology domain (PH domain)/Phosphotyrosine-binding domain (PTB)"/>
    <property type="match status" value="1"/>
</dbReference>
<protein>
    <submittedName>
        <fullName evidence="1">Uncharacterized protein</fullName>
    </submittedName>
</protein>
<dbReference type="AlphaFoldDB" id="A0AA38GE10"/>
<evidence type="ECO:0000313" key="1">
    <source>
        <dbReference type="EMBL" id="KAH9319830.1"/>
    </source>
</evidence>
<name>A0AA38GE10_TAXCH</name>
<organism evidence="1 2">
    <name type="scientific">Taxus chinensis</name>
    <name type="common">Chinese yew</name>
    <name type="synonym">Taxus wallichiana var. chinensis</name>
    <dbReference type="NCBI Taxonomy" id="29808"/>
    <lineage>
        <taxon>Eukaryota</taxon>
        <taxon>Viridiplantae</taxon>
        <taxon>Streptophyta</taxon>
        <taxon>Embryophyta</taxon>
        <taxon>Tracheophyta</taxon>
        <taxon>Spermatophyta</taxon>
        <taxon>Pinopsida</taxon>
        <taxon>Pinidae</taxon>
        <taxon>Conifers II</taxon>
        <taxon>Cupressales</taxon>
        <taxon>Taxaceae</taxon>
        <taxon>Taxus</taxon>
    </lineage>
</organism>
<dbReference type="InterPro" id="IPR011993">
    <property type="entry name" value="PH-like_dom_sf"/>
</dbReference>
<dbReference type="SUPFAM" id="SSF50729">
    <property type="entry name" value="PH domain-like"/>
    <property type="match status" value="1"/>
</dbReference>
<dbReference type="Proteomes" id="UP000824469">
    <property type="component" value="Unassembled WGS sequence"/>
</dbReference>